<dbReference type="SUPFAM" id="SSF53383">
    <property type="entry name" value="PLP-dependent transferases"/>
    <property type="match status" value="1"/>
</dbReference>
<dbReference type="Proteomes" id="UP000199077">
    <property type="component" value="Chromosome I"/>
</dbReference>
<dbReference type="InterPro" id="IPR015422">
    <property type="entry name" value="PyrdxlP-dep_Trfase_small"/>
</dbReference>
<dbReference type="PANTHER" id="PTHR11999:SF70">
    <property type="entry name" value="MIP05841P"/>
    <property type="match status" value="1"/>
</dbReference>
<dbReference type="Gene3D" id="3.90.1150.10">
    <property type="entry name" value="Aspartate Aminotransferase, domain 1"/>
    <property type="match status" value="1"/>
</dbReference>
<dbReference type="PANTHER" id="PTHR11999">
    <property type="entry name" value="GROUP II PYRIDOXAL-5-PHOSPHATE DECARBOXYLASE"/>
    <property type="match status" value="1"/>
</dbReference>
<dbReference type="EMBL" id="LT629711">
    <property type="protein sequence ID" value="SDO84113.1"/>
    <property type="molecule type" value="Genomic_DNA"/>
</dbReference>
<evidence type="ECO:0000256" key="6">
    <source>
        <dbReference type="PIRSR" id="PIRSR602129-50"/>
    </source>
</evidence>
<dbReference type="Gene3D" id="3.40.640.10">
    <property type="entry name" value="Type I PLP-dependent aspartate aminotransferase-like (Major domain)"/>
    <property type="match status" value="1"/>
</dbReference>
<dbReference type="GO" id="GO:0004058">
    <property type="term" value="F:aromatic-L-amino-acid decarboxylase activity"/>
    <property type="evidence" value="ECO:0007669"/>
    <property type="project" value="UniProtKB-ARBA"/>
</dbReference>
<organism evidence="8 9">
    <name type="scientific">Pedococcus dokdonensis</name>
    <dbReference type="NCBI Taxonomy" id="443156"/>
    <lineage>
        <taxon>Bacteria</taxon>
        <taxon>Bacillati</taxon>
        <taxon>Actinomycetota</taxon>
        <taxon>Actinomycetes</taxon>
        <taxon>Micrococcales</taxon>
        <taxon>Intrasporangiaceae</taxon>
        <taxon>Pedococcus</taxon>
    </lineage>
</organism>
<evidence type="ECO:0000313" key="9">
    <source>
        <dbReference type="Proteomes" id="UP000199077"/>
    </source>
</evidence>
<sequence length="461" mass="47656">MDDLAPLFDRAARVAADHRAALGEASVAARVSAAELRQQVDGRLRQEPTPPGDVLDELVRSFEPGLVGTPGPRFFGFVIGGALPAASAADLVAVGWDQCAFNATLSPAAAVAEDVAGSWLKDLLGLPGGATVGFVTGAQGANTVSLATARHHVLAGAGWDVERDGLAGAPRVRVVASVERHATIDRALRLLGFGTAVVEEVAADSQGAIDVDDLTAVLARSAAGPTIVCLQAGNVNTGACDDLRAACAVAREHGAWVHVDGAFGLWAGASAARAHLVDGVELADSWACDGHKWLNVPYDCGFAICAHAEVHASSLSYTAAYLTGQGGPMPTLGDLVPESSRKARGFAVWAALRELGRDGVTDLVERCCTLAQRFADGLAAGGAEVVNDVVLNQVLVGFGGDERTDAVVAAVQREGTCWLGATTWHGRRLMRVSVSNWSTTEADVDRSVAAILRLAAVLPDQ</sequence>
<evidence type="ECO:0000256" key="1">
    <source>
        <dbReference type="ARBA" id="ARBA00001933"/>
    </source>
</evidence>
<dbReference type="InterPro" id="IPR010977">
    <property type="entry name" value="Aromatic_deC"/>
</dbReference>
<feature type="modified residue" description="N6-(pyridoxal phosphate)lysine" evidence="6">
    <location>
        <position position="292"/>
    </location>
</feature>
<dbReference type="Pfam" id="PF00282">
    <property type="entry name" value="Pyridoxal_deC"/>
    <property type="match status" value="1"/>
</dbReference>
<dbReference type="RefSeq" id="WP_091781606.1">
    <property type="nucleotide sequence ID" value="NZ_LT629711.1"/>
</dbReference>
<dbReference type="InterPro" id="IPR015424">
    <property type="entry name" value="PyrdxlP-dep_Trfase"/>
</dbReference>
<reference evidence="9" key="1">
    <citation type="submission" date="2016-10" db="EMBL/GenBank/DDBJ databases">
        <authorList>
            <person name="Varghese N."/>
            <person name="Submissions S."/>
        </authorList>
    </citation>
    <scope>NUCLEOTIDE SEQUENCE [LARGE SCALE GENOMIC DNA]</scope>
    <source>
        <strain evidence="9">DSM 22329</strain>
    </source>
</reference>
<evidence type="ECO:0000256" key="5">
    <source>
        <dbReference type="ARBA" id="ARBA00023239"/>
    </source>
</evidence>
<dbReference type="InterPro" id="IPR015421">
    <property type="entry name" value="PyrdxlP-dep_Trfase_major"/>
</dbReference>
<evidence type="ECO:0000256" key="3">
    <source>
        <dbReference type="ARBA" id="ARBA00022793"/>
    </source>
</evidence>
<accession>A0A1H0MUL4</accession>
<dbReference type="OrthoDB" id="3335676at2"/>
<keyword evidence="5 7" id="KW-0456">Lyase</keyword>
<evidence type="ECO:0000313" key="8">
    <source>
        <dbReference type="EMBL" id="SDO84113.1"/>
    </source>
</evidence>
<keyword evidence="3" id="KW-0210">Decarboxylase</keyword>
<dbReference type="STRING" id="443156.SAMN04489867_0725"/>
<dbReference type="InterPro" id="IPR002129">
    <property type="entry name" value="PyrdxlP-dep_de-COase"/>
</dbReference>
<gene>
    <name evidence="8" type="ORF">SAMN04489867_0725</name>
</gene>
<dbReference type="AlphaFoldDB" id="A0A1H0MUL4"/>
<name>A0A1H0MUL4_9MICO</name>
<comment type="similarity">
    <text evidence="2 7">Belongs to the group II decarboxylase family.</text>
</comment>
<proteinExistence type="inferred from homology"/>
<dbReference type="GO" id="GO:0019752">
    <property type="term" value="P:carboxylic acid metabolic process"/>
    <property type="evidence" value="ECO:0007669"/>
    <property type="project" value="InterPro"/>
</dbReference>
<keyword evidence="9" id="KW-1185">Reference proteome</keyword>
<keyword evidence="4 6" id="KW-0663">Pyridoxal phosphate</keyword>
<dbReference type="GO" id="GO:0030170">
    <property type="term" value="F:pyridoxal phosphate binding"/>
    <property type="evidence" value="ECO:0007669"/>
    <property type="project" value="InterPro"/>
</dbReference>
<evidence type="ECO:0000256" key="2">
    <source>
        <dbReference type="ARBA" id="ARBA00009533"/>
    </source>
</evidence>
<evidence type="ECO:0000256" key="7">
    <source>
        <dbReference type="RuleBase" id="RU000382"/>
    </source>
</evidence>
<comment type="cofactor">
    <cofactor evidence="1 6 7">
        <name>pyridoxal 5'-phosphate</name>
        <dbReference type="ChEBI" id="CHEBI:597326"/>
    </cofactor>
</comment>
<protein>
    <submittedName>
        <fullName evidence="8">Glutamate or tyrosine decarboxylase</fullName>
    </submittedName>
</protein>
<evidence type="ECO:0000256" key="4">
    <source>
        <dbReference type="ARBA" id="ARBA00022898"/>
    </source>
</evidence>